<comment type="caution">
    <text evidence="4">The sequence shown here is derived from an EMBL/GenBank/DDBJ whole genome shotgun (WGS) entry which is preliminary data.</text>
</comment>
<dbReference type="NCBIfam" id="NF009467">
    <property type="entry name" value="PRK12826.1-3"/>
    <property type="match status" value="1"/>
</dbReference>
<evidence type="ECO:0000313" key="4">
    <source>
        <dbReference type="EMBL" id="KAA9156783.1"/>
    </source>
</evidence>
<proteinExistence type="inferred from homology"/>
<dbReference type="RefSeq" id="WP_144761639.1">
    <property type="nucleotide sequence ID" value="NZ_VMNW02000046.1"/>
</dbReference>
<dbReference type="Pfam" id="PF13561">
    <property type="entry name" value="adh_short_C2"/>
    <property type="match status" value="1"/>
</dbReference>
<keyword evidence="3" id="KW-0520">NAD</keyword>
<reference evidence="4" key="1">
    <citation type="submission" date="2019-09" db="EMBL/GenBank/DDBJ databases">
        <authorList>
            <person name="Teo W.F.A."/>
            <person name="Duangmal K."/>
        </authorList>
    </citation>
    <scope>NUCLEOTIDE SEQUENCE [LARGE SCALE GENOMIC DNA]</scope>
    <source>
        <strain evidence="4">K81G1</strain>
    </source>
</reference>
<dbReference type="NCBIfam" id="TIGR03971">
    <property type="entry name" value="SDR_subfam_1"/>
    <property type="match status" value="1"/>
</dbReference>
<evidence type="ECO:0000256" key="2">
    <source>
        <dbReference type="ARBA" id="ARBA00023002"/>
    </source>
</evidence>
<keyword evidence="5" id="KW-1185">Reference proteome</keyword>
<organism evidence="4 5">
    <name type="scientific">Amycolatopsis acidicola</name>
    <dbReference type="NCBI Taxonomy" id="2596893"/>
    <lineage>
        <taxon>Bacteria</taxon>
        <taxon>Bacillati</taxon>
        <taxon>Actinomycetota</taxon>
        <taxon>Actinomycetes</taxon>
        <taxon>Pseudonocardiales</taxon>
        <taxon>Pseudonocardiaceae</taxon>
        <taxon>Amycolatopsis</taxon>
    </lineage>
</organism>
<keyword evidence="2" id="KW-0560">Oxidoreductase</keyword>
<protein>
    <submittedName>
        <fullName evidence="4">Mycofactocin-coupled SDR family oxidoreductase</fullName>
    </submittedName>
</protein>
<dbReference type="FunFam" id="3.40.50.720:FF:000084">
    <property type="entry name" value="Short-chain dehydrogenase reductase"/>
    <property type="match status" value="1"/>
</dbReference>
<dbReference type="PANTHER" id="PTHR24321">
    <property type="entry name" value="DEHYDROGENASES, SHORT CHAIN"/>
    <property type="match status" value="1"/>
</dbReference>
<dbReference type="InterPro" id="IPR002347">
    <property type="entry name" value="SDR_fam"/>
</dbReference>
<dbReference type="InterPro" id="IPR036291">
    <property type="entry name" value="NAD(P)-bd_dom_sf"/>
</dbReference>
<comment type="similarity">
    <text evidence="1">Belongs to the short-chain dehydrogenases/reductases (SDR) family.</text>
</comment>
<evidence type="ECO:0000256" key="3">
    <source>
        <dbReference type="ARBA" id="ARBA00023027"/>
    </source>
</evidence>
<accession>A0A5N0UX61</accession>
<name>A0A5N0UX61_9PSEU</name>
<dbReference type="EMBL" id="VMNW02000046">
    <property type="protein sequence ID" value="KAA9156783.1"/>
    <property type="molecule type" value="Genomic_DNA"/>
</dbReference>
<sequence length="274" mass="29094">MKRLEGKVAFVTGAARGQGRSHAIRLAEEGASVIAMDICQQIPSVFYPMATKEDLDETVRLVTEAGGEIVAAVGDVRRREDVQNVYDQGIARFGKVDIVLPNAGIMPVIGPGAEPQAWHDGIDVMLTGVWHTLDVTVPGMVERGEGGAVIITSSAAGLTSMGLSTLPGQAAYSAAKHGVVGLMRLYANQLAKHSIRVNTVHPTGVNTPMVANAEYGEFVNSHPEVANDPAYKNPMPVELVEAVDVSNAIVYLASDEARYITGVTFPVDAGYQNR</sequence>
<dbReference type="Proteomes" id="UP000319769">
    <property type="component" value="Unassembled WGS sequence"/>
</dbReference>
<dbReference type="SUPFAM" id="SSF51735">
    <property type="entry name" value="NAD(P)-binding Rossmann-fold domains"/>
    <property type="match status" value="1"/>
</dbReference>
<dbReference type="AlphaFoldDB" id="A0A5N0UX61"/>
<evidence type="ECO:0000313" key="5">
    <source>
        <dbReference type="Proteomes" id="UP000319769"/>
    </source>
</evidence>
<dbReference type="OrthoDB" id="3206777at2"/>
<dbReference type="InterPro" id="IPR023985">
    <property type="entry name" value="SDR_subfam_1"/>
</dbReference>
<dbReference type="Gene3D" id="3.40.50.720">
    <property type="entry name" value="NAD(P)-binding Rossmann-like Domain"/>
    <property type="match status" value="1"/>
</dbReference>
<dbReference type="GO" id="GO:0016491">
    <property type="term" value="F:oxidoreductase activity"/>
    <property type="evidence" value="ECO:0007669"/>
    <property type="project" value="UniProtKB-KW"/>
</dbReference>
<dbReference type="CDD" id="cd05233">
    <property type="entry name" value="SDR_c"/>
    <property type="match status" value="1"/>
</dbReference>
<dbReference type="PRINTS" id="PR00080">
    <property type="entry name" value="SDRFAMILY"/>
</dbReference>
<dbReference type="PANTHER" id="PTHR24321:SF8">
    <property type="entry name" value="ESTRADIOL 17-BETA-DEHYDROGENASE 8-RELATED"/>
    <property type="match status" value="1"/>
</dbReference>
<evidence type="ECO:0000256" key="1">
    <source>
        <dbReference type="ARBA" id="ARBA00006484"/>
    </source>
</evidence>
<dbReference type="PRINTS" id="PR00081">
    <property type="entry name" value="GDHRDH"/>
</dbReference>
<gene>
    <name evidence="4" type="ORF">FPZ12_026810</name>
</gene>